<dbReference type="Proteomes" id="UP000774000">
    <property type="component" value="Unassembled WGS sequence"/>
</dbReference>
<dbReference type="RefSeq" id="WP_204701449.1">
    <property type="nucleotide sequence ID" value="NZ_JAFBDQ010000006.1"/>
</dbReference>
<dbReference type="EMBL" id="JAFBDQ010000006">
    <property type="protein sequence ID" value="MBM7556674.1"/>
    <property type="molecule type" value="Genomic_DNA"/>
</dbReference>
<evidence type="ECO:0000313" key="2">
    <source>
        <dbReference type="EMBL" id="MBM7556674.1"/>
    </source>
</evidence>
<keyword evidence="3" id="KW-1185">Reference proteome</keyword>
<reference evidence="2" key="1">
    <citation type="submission" date="2021-01" db="EMBL/GenBank/DDBJ databases">
        <title>Genomic Encyclopedia of Type Strains, Phase IV (KMG-IV): sequencing the most valuable type-strain genomes for metagenomic binning, comparative biology and taxonomic classification.</title>
        <authorList>
            <person name="Goeker M."/>
        </authorList>
    </citation>
    <scope>NUCLEOTIDE SEQUENCE</scope>
    <source>
        <strain evidence="2">DSM 23230</strain>
    </source>
</reference>
<evidence type="ECO:0000313" key="3">
    <source>
        <dbReference type="Proteomes" id="UP000774000"/>
    </source>
</evidence>
<accession>A0A939BQS8</accession>
<keyword evidence="1" id="KW-0812">Transmembrane</keyword>
<feature type="transmembrane region" description="Helical" evidence="1">
    <location>
        <begin position="288"/>
        <end position="307"/>
    </location>
</feature>
<protein>
    <submittedName>
        <fullName evidence="2">Uncharacterized protein</fullName>
    </submittedName>
</protein>
<organism evidence="2 3">
    <name type="scientific">Halanaerobacter jeridensis</name>
    <dbReference type="NCBI Taxonomy" id="706427"/>
    <lineage>
        <taxon>Bacteria</taxon>
        <taxon>Bacillati</taxon>
        <taxon>Bacillota</taxon>
        <taxon>Clostridia</taxon>
        <taxon>Halanaerobiales</taxon>
        <taxon>Halobacteroidaceae</taxon>
        <taxon>Halanaerobacter</taxon>
    </lineage>
</organism>
<proteinExistence type="predicted"/>
<name>A0A939BQS8_9FIRM</name>
<gene>
    <name evidence="2" type="ORF">JOC47_001525</name>
</gene>
<keyword evidence="1" id="KW-1133">Transmembrane helix</keyword>
<keyword evidence="1" id="KW-0472">Membrane</keyword>
<comment type="caution">
    <text evidence="2">The sequence shown here is derived from an EMBL/GenBank/DDBJ whole genome shotgun (WGS) entry which is preliminary data.</text>
</comment>
<dbReference type="AlphaFoldDB" id="A0A939BQS8"/>
<sequence length="308" mass="35614">MMDNAKAIANKINQELEEKKEYLIFQGKFFYGNRSKEHGILLGIVHIQNAEIIRLNLALSTAHKLRKIEYNSDNKFFIEFFKNVSLKDRSQAVDIKQNLQRRFEAIGIADLLEYSREDFEELMQEIIEDTVQEKIKLKLEYNLRSKQEMKQIYPKLFNQQSDNETEEEEVKLNCEPIIAPINGKKVSDLSPGDEIIANINDSRSLYFKKELEELQEDNSKKTKALINNIDLKREEENIIVQFIPEVYGVITLGEDARQTGIKLAVPKAKENRKINKATINETGTGDSVFTMSIVGLVLLFITLIYFLT</sequence>
<evidence type="ECO:0000256" key="1">
    <source>
        <dbReference type="SAM" id="Phobius"/>
    </source>
</evidence>